<dbReference type="CDD" id="cd00130">
    <property type="entry name" value="PAS"/>
    <property type="match status" value="1"/>
</dbReference>
<dbReference type="GO" id="GO:0004673">
    <property type="term" value="F:protein histidine kinase activity"/>
    <property type="evidence" value="ECO:0007669"/>
    <property type="project" value="UniProtKB-EC"/>
</dbReference>
<dbReference type="EMBL" id="QFWT01000003">
    <property type="protein sequence ID" value="PWI33878.1"/>
    <property type="molecule type" value="Genomic_DNA"/>
</dbReference>
<dbReference type="Pfam" id="PF13426">
    <property type="entry name" value="PAS_9"/>
    <property type="match status" value="1"/>
</dbReference>
<dbReference type="InterPro" id="IPR052162">
    <property type="entry name" value="Sensor_kinase/Photoreceptor"/>
</dbReference>
<accession>A0A2U3BAR7</accession>
<feature type="domain" description="PAS" evidence="7">
    <location>
        <begin position="17"/>
        <end position="63"/>
    </location>
</feature>
<dbReference type="InterPro" id="IPR036890">
    <property type="entry name" value="HATPase_C_sf"/>
</dbReference>
<dbReference type="Pfam" id="PF02518">
    <property type="entry name" value="HATPase_c"/>
    <property type="match status" value="1"/>
</dbReference>
<dbReference type="InterPro" id="IPR003594">
    <property type="entry name" value="HATPase_dom"/>
</dbReference>
<dbReference type="PROSITE" id="PS50113">
    <property type="entry name" value="PAC"/>
    <property type="match status" value="1"/>
</dbReference>
<evidence type="ECO:0000256" key="3">
    <source>
        <dbReference type="ARBA" id="ARBA00022553"/>
    </source>
</evidence>
<dbReference type="InterPro" id="IPR000014">
    <property type="entry name" value="PAS"/>
</dbReference>
<dbReference type="InterPro" id="IPR005467">
    <property type="entry name" value="His_kinase_dom"/>
</dbReference>
<evidence type="ECO:0000256" key="4">
    <source>
        <dbReference type="ARBA" id="ARBA00022679"/>
    </source>
</evidence>
<dbReference type="InterPro" id="IPR014285">
    <property type="entry name" value="N_fixation_neg-reg_NifL"/>
</dbReference>
<dbReference type="OrthoDB" id="9808408at2"/>
<dbReference type="RefSeq" id="WP_109319130.1">
    <property type="nucleotide sequence ID" value="NZ_QFWT01000003.1"/>
</dbReference>
<protein>
    <recommendedName>
        <fullName evidence="2">histidine kinase</fullName>
        <ecNumber evidence="2">2.7.13.3</ecNumber>
    </recommendedName>
</protein>
<keyword evidence="3" id="KW-0597">Phosphoprotein</keyword>
<keyword evidence="5" id="KW-0418">Kinase</keyword>
<dbReference type="GO" id="GO:0007165">
    <property type="term" value="P:signal transduction"/>
    <property type="evidence" value="ECO:0007669"/>
    <property type="project" value="InterPro"/>
</dbReference>
<name>A0A2U3BAR7_9VIBR</name>
<proteinExistence type="predicted"/>
<dbReference type="PROSITE" id="PS50112">
    <property type="entry name" value="PAS"/>
    <property type="match status" value="1"/>
</dbReference>
<evidence type="ECO:0000313" key="10">
    <source>
        <dbReference type="Proteomes" id="UP000245362"/>
    </source>
</evidence>
<dbReference type="PANTHER" id="PTHR43304:SF1">
    <property type="entry name" value="PAC DOMAIN-CONTAINING PROTEIN"/>
    <property type="match status" value="1"/>
</dbReference>
<dbReference type="SMART" id="SM00086">
    <property type="entry name" value="PAC"/>
    <property type="match status" value="1"/>
</dbReference>
<dbReference type="PROSITE" id="PS50109">
    <property type="entry name" value="HIS_KIN"/>
    <property type="match status" value="1"/>
</dbReference>
<feature type="domain" description="PAC" evidence="8">
    <location>
        <begin position="88"/>
        <end position="141"/>
    </location>
</feature>
<dbReference type="SUPFAM" id="SSF55874">
    <property type="entry name" value="ATPase domain of HSP90 chaperone/DNA topoisomerase II/histidine kinase"/>
    <property type="match status" value="1"/>
</dbReference>
<reference evidence="9 10" key="1">
    <citation type="submission" date="2018-05" db="EMBL/GenBank/DDBJ databases">
        <title>Vibrio limimaris sp. nov., isolated from marine sediment.</title>
        <authorList>
            <person name="Li C.-M."/>
        </authorList>
    </citation>
    <scope>NUCLEOTIDE SEQUENCE [LARGE SCALE GENOMIC DNA]</scope>
    <source>
        <strain evidence="9 10">E4404</strain>
    </source>
</reference>
<dbReference type="GO" id="GO:0009399">
    <property type="term" value="P:nitrogen fixation"/>
    <property type="evidence" value="ECO:0007669"/>
    <property type="project" value="InterPro"/>
</dbReference>
<dbReference type="NCBIfam" id="TIGR02938">
    <property type="entry name" value="nifL_nitrog"/>
    <property type="match status" value="1"/>
</dbReference>
<evidence type="ECO:0000256" key="5">
    <source>
        <dbReference type="ARBA" id="ARBA00022777"/>
    </source>
</evidence>
<dbReference type="NCBIfam" id="TIGR00229">
    <property type="entry name" value="sensory_box"/>
    <property type="match status" value="1"/>
</dbReference>
<dbReference type="SMART" id="SM00387">
    <property type="entry name" value="HATPase_c"/>
    <property type="match status" value="1"/>
</dbReference>
<evidence type="ECO:0000259" key="7">
    <source>
        <dbReference type="PROSITE" id="PS50112"/>
    </source>
</evidence>
<dbReference type="PANTHER" id="PTHR43304">
    <property type="entry name" value="PHYTOCHROME-LIKE PROTEIN CPH1"/>
    <property type="match status" value="1"/>
</dbReference>
<feature type="domain" description="Histidine kinase" evidence="6">
    <location>
        <begin position="295"/>
        <end position="508"/>
    </location>
</feature>
<organism evidence="9 10">
    <name type="scientific">Vibrio albus</name>
    <dbReference type="NCBI Taxonomy" id="2200953"/>
    <lineage>
        <taxon>Bacteria</taxon>
        <taxon>Pseudomonadati</taxon>
        <taxon>Pseudomonadota</taxon>
        <taxon>Gammaproteobacteria</taxon>
        <taxon>Vibrionales</taxon>
        <taxon>Vibrionaceae</taxon>
        <taxon>Vibrio</taxon>
    </lineage>
</organism>
<evidence type="ECO:0000313" key="9">
    <source>
        <dbReference type="EMBL" id="PWI33878.1"/>
    </source>
</evidence>
<dbReference type="InterPro" id="IPR001610">
    <property type="entry name" value="PAC"/>
</dbReference>
<dbReference type="PRINTS" id="PR00344">
    <property type="entry name" value="BCTRLSENSOR"/>
</dbReference>
<dbReference type="InterPro" id="IPR035965">
    <property type="entry name" value="PAS-like_dom_sf"/>
</dbReference>
<gene>
    <name evidence="9" type="primary">nifL</name>
    <name evidence="9" type="ORF">DI392_06675</name>
</gene>
<dbReference type="SUPFAM" id="SSF55785">
    <property type="entry name" value="PYP-like sensor domain (PAS domain)"/>
    <property type="match status" value="2"/>
</dbReference>
<dbReference type="InterPro" id="IPR000700">
    <property type="entry name" value="PAS-assoc_C"/>
</dbReference>
<dbReference type="EC" id="2.7.13.3" evidence="2"/>
<keyword evidence="10" id="KW-1185">Reference proteome</keyword>
<comment type="catalytic activity">
    <reaction evidence="1">
        <text>ATP + protein L-histidine = ADP + protein N-phospho-L-histidine.</text>
        <dbReference type="EC" id="2.7.13.3"/>
    </reaction>
</comment>
<evidence type="ECO:0000256" key="2">
    <source>
        <dbReference type="ARBA" id="ARBA00012438"/>
    </source>
</evidence>
<evidence type="ECO:0000256" key="1">
    <source>
        <dbReference type="ARBA" id="ARBA00000085"/>
    </source>
</evidence>
<keyword evidence="4" id="KW-0808">Transferase</keyword>
<evidence type="ECO:0000259" key="6">
    <source>
        <dbReference type="PROSITE" id="PS50109"/>
    </source>
</evidence>
<dbReference type="Proteomes" id="UP000245362">
    <property type="component" value="Unassembled WGS sequence"/>
</dbReference>
<dbReference type="Gene3D" id="3.30.450.20">
    <property type="entry name" value="PAS domain"/>
    <property type="match status" value="1"/>
</dbReference>
<dbReference type="Gene3D" id="3.30.565.10">
    <property type="entry name" value="Histidine kinase-like ATPase, C-terminal domain"/>
    <property type="match status" value="1"/>
</dbReference>
<comment type="caution">
    <text evidence="9">The sequence shown here is derived from an EMBL/GenBank/DDBJ whole genome shotgun (WGS) entry which is preliminary data.</text>
</comment>
<dbReference type="SMART" id="SM00091">
    <property type="entry name" value="PAS"/>
    <property type="match status" value="2"/>
</dbReference>
<sequence length="508" mass="57172">MKQLDSLEIDATEYNFGSDTYKQILLNAPIAVTITDHRGNILLANKYFSDITGYSEEELQGKNSSLLSYKTTPKSVYENLWATITKGEHWQGQLINKRKNGALYIAEISISRFSNENGEIFYYAIHKDITEKVQLQTHQKNQSAMFEAVLNSAPIAIALINNQNNVLFKNQLFEGLSEDIHQSPIELLSDYLSSSYGYRTIERFMEEKQRKYKGIHVKTPGSEIDRWFDYALARIPVTDTAAEAYFQPTDEYYTVVGIIERTKERQYIEERRINTIKLMASDNKYVHSMQEAMMATLHQLQGPFNMIESAINILKKRNNSCPGLFAMDEAMSNAIGALDEIKQAIPERDDEAFQPVNLNQVVRDATTISTDQLLTASVDLELQLTATLPSINGKPNRLLLALKQLIDNAVDAIQSSRNNARTVLISTKETEEDISIIIDDSGNGVDPDVRLKIFQPFYSTKPKYSSGCRGIGLAIVQQVINEHSGTIDVGDSTLSSGARITLTFPKYS</sequence>
<evidence type="ECO:0000259" key="8">
    <source>
        <dbReference type="PROSITE" id="PS50113"/>
    </source>
</evidence>
<dbReference type="InterPro" id="IPR004358">
    <property type="entry name" value="Sig_transdc_His_kin-like_C"/>
</dbReference>
<dbReference type="AlphaFoldDB" id="A0A2U3BAR7"/>